<protein>
    <submittedName>
        <fullName evidence="1">Uncharacterized protein</fullName>
    </submittedName>
</protein>
<comment type="caution">
    <text evidence="1">The sequence shown here is derived from an EMBL/GenBank/DDBJ whole genome shotgun (WGS) entry which is preliminary data.</text>
</comment>
<evidence type="ECO:0000313" key="2">
    <source>
        <dbReference type="Proteomes" id="UP000245370"/>
    </source>
</evidence>
<organism evidence="1 2">
    <name type="scientific">Brumimicrobium oceani</name>
    <dbReference type="NCBI Taxonomy" id="2100725"/>
    <lineage>
        <taxon>Bacteria</taxon>
        <taxon>Pseudomonadati</taxon>
        <taxon>Bacteroidota</taxon>
        <taxon>Flavobacteriia</taxon>
        <taxon>Flavobacteriales</taxon>
        <taxon>Crocinitomicaceae</taxon>
        <taxon>Brumimicrobium</taxon>
    </lineage>
</organism>
<proteinExistence type="predicted"/>
<name>A0A2U2XD69_9FLAO</name>
<reference evidence="1 2" key="1">
    <citation type="submission" date="2018-05" db="EMBL/GenBank/DDBJ databases">
        <title>Brumimicrobium oceani sp. nov., isolated from coastal sediment.</title>
        <authorList>
            <person name="Kou Y."/>
        </authorList>
    </citation>
    <scope>NUCLEOTIDE SEQUENCE [LARGE SCALE GENOMIC DNA]</scope>
    <source>
        <strain evidence="1 2">C305</strain>
    </source>
</reference>
<evidence type="ECO:0000313" key="1">
    <source>
        <dbReference type="EMBL" id="PWH85707.1"/>
    </source>
</evidence>
<accession>A0A2U2XD69</accession>
<dbReference type="EMBL" id="QFRJ01000005">
    <property type="protein sequence ID" value="PWH85707.1"/>
    <property type="molecule type" value="Genomic_DNA"/>
</dbReference>
<sequence length="183" mass="21798">MNLLVINLKVNIFATIKTAQSFNKVTYYTVKFENEEYSEFEKFIIRHRNVSEIHNEYNDLMALIKILGNEIGALERYFSRKERKAEALPPEWNKLRTHERKLHIKYHHNLRLYCMRISDEFVFLFNGGIKTPGKITAQECKVVRQYFRMANKLASCIEEAMKDGEISFHGKRIEIEEDYELIL</sequence>
<gene>
    <name evidence="1" type="ORF">DIT68_08730</name>
</gene>
<keyword evidence="2" id="KW-1185">Reference proteome</keyword>
<dbReference type="AlphaFoldDB" id="A0A2U2XD69"/>
<reference evidence="1 2" key="2">
    <citation type="submission" date="2018-05" db="EMBL/GenBank/DDBJ databases">
        <authorList>
            <person name="Lanie J.A."/>
            <person name="Ng W.-L."/>
            <person name="Kazmierczak K.M."/>
            <person name="Andrzejewski T.M."/>
            <person name="Davidsen T.M."/>
            <person name="Wayne K.J."/>
            <person name="Tettelin H."/>
            <person name="Glass J.I."/>
            <person name="Rusch D."/>
            <person name="Podicherti R."/>
            <person name="Tsui H.-C.T."/>
            <person name="Winkler M.E."/>
        </authorList>
    </citation>
    <scope>NUCLEOTIDE SEQUENCE [LARGE SCALE GENOMIC DNA]</scope>
    <source>
        <strain evidence="1 2">C305</strain>
    </source>
</reference>
<dbReference type="Proteomes" id="UP000245370">
    <property type="component" value="Unassembled WGS sequence"/>
</dbReference>